<keyword evidence="4" id="KW-1185">Reference proteome</keyword>
<dbReference type="OrthoDB" id="1434700at2759"/>
<evidence type="ECO:0000259" key="3">
    <source>
        <dbReference type="PROSITE" id="PS50891"/>
    </source>
</evidence>
<feature type="compositionally biased region" description="Basic and acidic residues" evidence="2">
    <location>
        <begin position="162"/>
        <end position="177"/>
    </location>
</feature>
<feature type="domain" description="LOB" evidence="3">
    <location>
        <begin position="9"/>
        <end position="110"/>
    </location>
</feature>
<dbReference type="PANTHER" id="PTHR31301:SF103">
    <property type="entry name" value="LOB DOMAIN-CONTAINING PROTEIN 5-RELATED"/>
    <property type="match status" value="1"/>
</dbReference>
<gene>
    <name evidence="5" type="primary">LOC113866120</name>
</gene>
<dbReference type="GeneID" id="113866120"/>
<organism evidence="4 5">
    <name type="scientific">Abrus precatorius</name>
    <name type="common">Indian licorice</name>
    <name type="synonym">Glycine abrus</name>
    <dbReference type="NCBI Taxonomy" id="3816"/>
    <lineage>
        <taxon>Eukaryota</taxon>
        <taxon>Viridiplantae</taxon>
        <taxon>Streptophyta</taxon>
        <taxon>Embryophyta</taxon>
        <taxon>Tracheophyta</taxon>
        <taxon>Spermatophyta</taxon>
        <taxon>Magnoliopsida</taxon>
        <taxon>eudicotyledons</taxon>
        <taxon>Gunneridae</taxon>
        <taxon>Pentapetalae</taxon>
        <taxon>rosids</taxon>
        <taxon>fabids</taxon>
        <taxon>Fabales</taxon>
        <taxon>Fabaceae</taxon>
        <taxon>Papilionoideae</taxon>
        <taxon>50 kb inversion clade</taxon>
        <taxon>NPAAA clade</taxon>
        <taxon>indigoferoid/millettioid clade</taxon>
        <taxon>Abreae</taxon>
        <taxon>Abrus</taxon>
    </lineage>
</organism>
<reference evidence="4" key="1">
    <citation type="journal article" date="2019" name="Toxins">
        <title>Detection of Abrin-Like and Prepropulchellin-Like Toxin Genes and Transcripts Using Whole Genome Sequencing and Full-Length Transcript Sequencing of Abrus precatorius.</title>
        <authorList>
            <person name="Hovde B.T."/>
            <person name="Daligault H.E."/>
            <person name="Hanschen E.R."/>
            <person name="Kunde Y.A."/>
            <person name="Johnson M.B."/>
            <person name="Starkenburg S.R."/>
            <person name="Johnson S.L."/>
        </authorList>
    </citation>
    <scope>NUCLEOTIDE SEQUENCE [LARGE SCALE GENOMIC DNA]</scope>
</reference>
<accession>A0A8B8LK93</accession>
<reference evidence="5" key="2">
    <citation type="submission" date="2025-08" db="UniProtKB">
        <authorList>
            <consortium name="RefSeq"/>
        </authorList>
    </citation>
    <scope>IDENTIFICATION</scope>
    <source>
        <tissue evidence="5">Young leaves</tissue>
    </source>
</reference>
<dbReference type="AlphaFoldDB" id="A0A8B8LK93"/>
<name>A0A8B8LK93_ABRPR</name>
<dbReference type="InterPro" id="IPR004883">
    <property type="entry name" value="LOB"/>
</dbReference>
<dbReference type="PROSITE" id="PS50891">
    <property type="entry name" value="LOB"/>
    <property type="match status" value="1"/>
</dbReference>
<protein>
    <submittedName>
        <fullName evidence="5">LOB domain-containing protein 25-like</fullName>
    </submittedName>
</protein>
<dbReference type="Pfam" id="PF03195">
    <property type="entry name" value="LOB"/>
    <property type="match status" value="1"/>
</dbReference>
<dbReference type="RefSeq" id="XP_027356811.1">
    <property type="nucleotide sequence ID" value="XM_027501010.1"/>
</dbReference>
<proteinExistence type="inferred from homology"/>
<feature type="compositionally biased region" description="Basic and acidic residues" evidence="2">
    <location>
        <begin position="184"/>
        <end position="202"/>
    </location>
</feature>
<evidence type="ECO:0000256" key="2">
    <source>
        <dbReference type="SAM" id="MobiDB-lite"/>
    </source>
</evidence>
<dbReference type="KEGG" id="aprc:113866120"/>
<evidence type="ECO:0000256" key="1">
    <source>
        <dbReference type="ARBA" id="ARBA00005474"/>
    </source>
</evidence>
<evidence type="ECO:0000313" key="5">
    <source>
        <dbReference type="RefSeq" id="XP_027356811.1"/>
    </source>
</evidence>
<sequence>MNDENRGNYPCLICKQHRRRHDHSCIFGQYFPINRTVDFENASMLFGLSNLLRIMQDVDPQDRQHAADSILREGTTWINDIHHGPLGYVLNLRSQIQSCERQLENVNRLLAYCRDQANSTVQMGISPFAGSSAFHLPQQNTQLGDSSIQFPNLGGTEFFSSSHEKGESSTIASKEKEDVDEEKESMVDDKGKNITSDKDANV</sequence>
<feature type="region of interest" description="Disordered" evidence="2">
    <location>
        <begin position="154"/>
        <end position="202"/>
    </location>
</feature>
<dbReference type="PANTHER" id="PTHR31301">
    <property type="entry name" value="LOB DOMAIN-CONTAINING PROTEIN 4-RELATED"/>
    <property type="match status" value="1"/>
</dbReference>
<evidence type="ECO:0000313" key="4">
    <source>
        <dbReference type="Proteomes" id="UP000694853"/>
    </source>
</evidence>
<dbReference type="Proteomes" id="UP000694853">
    <property type="component" value="Unplaced"/>
</dbReference>
<comment type="similarity">
    <text evidence="1">Belongs to the LOB domain-containing protein family.</text>
</comment>